<dbReference type="EMBL" id="JAWZYT010000433">
    <property type="protein sequence ID" value="KAK4323556.1"/>
    <property type="molecule type" value="Genomic_DNA"/>
</dbReference>
<keyword evidence="10" id="KW-1185">Reference proteome</keyword>
<evidence type="ECO:0000256" key="5">
    <source>
        <dbReference type="ARBA" id="ARBA00023128"/>
    </source>
</evidence>
<keyword evidence="3" id="KW-0809">Transit peptide</keyword>
<evidence type="ECO:0000256" key="6">
    <source>
        <dbReference type="ARBA" id="ARBA00023274"/>
    </source>
</evidence>
<evidence type="ECO:0000256" key="4">
    <source>
        <dbReference type="ARBA" id="ARBA00022980"/>
    </source>
</evidence>
<keyword evidence="5" id="KW-0496">Mitochondrion</keyword>
<dbReference type="InterPro" id="IPR001857">
    <property type="entry name" value="Ribosomal_bL19"/>
</dbReference>
<reference evidence="9" key="1">
    <citation type="submission" date="2023-11" db="EMBL/GenBank/DDBJ databases">
        <title>Genome assemblies of two species of porcelain crab, Petrolisthes cinctipes and Petrolisthes manimaculis (Anomura: Porcellanidae).</title>
        <authorList>
            <person name="Angst P."/>
        </authorList>
    </citation>
    <scope>NUCLEOTIDE SEQUENCE</scope>
    <source>
        <strain evidence="9">PB745_02</strain>
        <tissue evidence="9">Gill</tissue>
    </source>
</reference>
<dbReference type="AlphaFoldDB" id="A0AAE1UK88"/>
<dbReference type="Pfam" id="PF01245">
    <property type="entry name" value="Ribosomal_L19"/>
    <property type="match status" value="1"/>
</dbReference>
<keyword evidence="6" id="KW-0687">Ribonucleoprotein</keyword>
<dbReference type="SUPFAM" id="SSF50104">
    <property type="entry name" value="Translation proteins SH3-like domain"/>
    <property type="match status" value="1"/>
</dbReference>
<evidence type="ECO:0000256" key="7">
    <source>
        <dbReference type="ARBA" id="ARBA00035288"/>
    </source>
</evidence>
<evidence type="ECO:0000313" key="10">
    <source>
        <dbReference type="Proteomes" id="UP001292094"/>
    </source>
</evidence>
<dbReference type="GO" id="GO:0006412">
    <property type="term" value="P:translation"/>
    <property type="evidence" value="ECO:0007669"/>
    <property type="project" value="InterPro"/>
</dbReference>
<accession>A0AAE1UK88</accession>
<dbReference type="FunFam" id="2.30.30.790:FF:000002">
    <property type="entry name" value="39S ribosomal protein L19, mitochondrial"/>
    <property type="match status" value="1"/>
</dbReference>
<comment type="caution">
    <text evidence="9">The sequence shown here is derived from an EMBL/GenBank/DDBJ whole genome shotgun (WGS) entry which is preliminary data.</text>
</comment>
<dbReference type="GO" id="GO:0005762">
    <property type="term" value="C:mitochondrial large ribosomal subunit"/>
    <property type="evidence" value="ECO:0007669"/>
    <property type="project" value="TreeGrafter"/>
</dbReference>
<dbReference type="PANTHER" id="PTHR15680">
    <property type="entry name" value="RIBOSOMAL PROTEIN L19"/>
    <property type="match status" value="1"/>
</dbReference>
<dbReference type="Gene3D" id="2.30.30.790">
    <property type="match status" value="1"/>
</dbReference>
<dbReference type="PRINTS" id="PR00061">
    <property type="entry name" value="RIBOSOMALL19"/>
</dbReference>
<comment type="subcellular location">
    <subcellularLocation>
        <location evidence="1">Mitochondrion</location>
    </subcellularLocation>
</comment>
<proteinExistence type="inferred from homology"/>
<protein>
    <recommendedName>
        <fullName evidence="7">Large ribosomal subunit protein bL19m</fullName>
    </recommendedName>
    <alternativeName>
        <fullName evidence="8">39S ribosomal protein L19, mitochondrial</fullName>
    </alternativeName>
</protein>
<name>A0AAE1UK88_9EUCA</name>
<evidence type="ECO:0000256" key="1">
    <source>
        <dbReference type="ARBA" id="ARBA00004173"/>
    </source>
</evidence>
<sequence>MLSAVPRRIFHTFFRKPPAQRVTAKVPPYIRDQLDSNTDNEQPLPHDFRTVYPEFLPDPRPEWRNRLRERLERNDMLTRRSVVAIPEFYIGSIMAVTVGDRNASDKTNRFVGICISRGGTGLRAWFNLRNVIDHQGLEIMYEMYSPLIRNIEVLRLEKRLDEELLYLRDALPEYSTFPLDMEPELLPEGAPVPINDIKVKLKPRPWHERWERKNLQGVQDLGLPQRFYNKAKLHEKPWEKYDLMMEYRATIPEEEQADIFHEIAPHYQQLESSRRQSKRRLAQTSRY</sequence>
<dbReference type="InterPro" id="IPR008991">
    <property type="entry name" value="Translation_prot_SH3-like_sf"/>
</dbReference>
<dbReference type="InterPro" id="IPR038657">
    <property type="entry name" value="Ribosomal_bL19_sf"/>
</dbReference>
<dbReference type="GO" id="GO:0003735">
    <property type="term" value="F:structural constituent of ribosome"/>
    <property type="evidence" value="ECO:0007669"/>
    <property type="project" value="InterPro"/>
</dbReference>
<keyword evidence="4" id="KW-0689">Ribosomal protein</keyword>
<organism evidence="9 10">
    <name type="scientific">Petrolisthes manimaculis</name>
    <dbReference type="NCBI Taxonomy" id="1843537"/>
    <lineage>
        <taxon>Eukaryota</taxon>
        <taxon>Metazoa</taxon>
        <taxon>Ecdysozoa</taxon>
        <taxon>Arthropoda</taxon>
        <taxon>Crustacea</taxon>
        <taxon>Multicrustacea</taxon>
        <taxon>Malacostraca</taxon>
        <taxon>Eumalacostraca</taxon>
        <taxon>Eucarida</taxon>
        <taxon>Decapoda</taxon>
        <taxon>Pleocyemata</taxon>
        <taxon>Anomura</taxon>
        <taxon>Galatheoidea</taxon>
        <taxon>Porcellanidae</taxon>
        <taxon>Petrolisthes</taxon>
    </lineage>
</organism>
<evidence type="ECO:0000256" key="2">
    <source>
        <dbReference type="ARBA" id="ARBA00005781"/>
    </source>
</evidence>
<gene>
    <name evidence="9" type="ORF">Pmani_005753</name>
</gene>
<evidence type="ECO:0000256" key="8">
    <source>
        <dbReference type="ARBA" id="ARBA00035359"/>
    </source>
</evidence>
<evidence type="ECO:0000313" key="9">
    <source>
        <dbReference type="EMBL" id="KAK4323556.1"/>
    </source>
</evidence>
<dbReference type="PANTHER" id="PTHR15680:SF9">
    <property type="entry name" value="LARGE RIBOSOMAL SUBUNIT PROTEIN BL19M"/>
    <property type="match status" value="1"/>
</dbReference>
<dbReference type="Proteomes" id="UP001292094">
    <property type="component" value="Unassembled WGS sequence"/>
</dbReference>
<evidence type="ECO:0000256" key="3">
    <source>
        <dbReference type="ARBA" id="ARBA00022946"/>
    </source>
</evidence>
<comment type="similarity">
    <text evidence="2">Belongs to the bacterial ribosomal protein bL19 family.</text>
</comment>